<proteinExistence type="predicted"/>
<gene>
    <name evidence="2" type="ORF">C1SCF055_LOCUS42119</name>
</gene>
<evidence type="ECO:0000256" key="1">
    <source>
        <dbReference type="SAM" id="MobiDB-lite"/>
    </source>
</evidence>
<dbReference type="EMBL" id="CAMXCT030006637">
    <property type="protein sequence ID" value="CAL4804789.1"/>
    <property type="molecule type" value="Genomic_DNA"/>
</dbReference>
<keyword evidence="4" id="KW-1185">Reference proteome</keyword>
<comment type="caution">
    <text evidence="2">The sequence shown here is derived from an EMBL/GenBank/DDBJ whole genome shotgun (WGS) entry which is preliminary data.</text>
</comment>
<dbReference type="EMBL" id="CAMXCT010006637">
    <property type="protein sequence ID" value="CAI4017477.1"/>
    <property type="molecule type" value="Genomic_DNA"/>
</dbReference>
<feature type="region of interest" description="Disordered" evidence="1">
    <location>
        <begin position="676"/>
        <end position="721"/>
    </location>
</feature>
<sequence>MFPLALVERVDGGHSFLFTFMVKTFFGKATCNWSFDTSGICCKTTTENFLLFATLSCLLADEKALVQLWCTKGASSYKPCHLCKNVMGRNAAPPGHSYLVPYTCADAALFDLHSAESFQNMACMLKIAASEEHPKRFDKLEKAYGLVFHPLGLPWCQEIQNICNPITNNCWDWMHILMASGGVAQYEFNQYTRRLCKTTGMTLAALDDFAAQVQWPKKAASWPKNYFQKRVVNEDDAHVKAFASEMFQYMDILNMLVHVMVRPGNLLQEETACLESMMNIISLLSMQENVLAHMPQLEHDIAKHHQLFLDLYPECNKPKTHWLRHVPPQLLKFKCNLSCFSPERKHKGVKTLASKVFSNVEKGVFYRAVAEDLASFQDEHSLLPVFLEHPKSIAEEAWLQPFFPGMQAAYGSKTLRFEGGYLRQTDLIWLPEEKVLVQADLFLQVRLLSSSEFLVWGTLYEEQARLRIMSDQVSIAASSDGAETAVTTQQWESQNAQASSEASGVAPLNTPETKVDGKPEPSTCSTCKKPVNDENSVVLMRSTQKQPLARRCKSCHSLKSRVNRVISKHGSLAQDWTNVTEEQKKEFYKNFQNAAGEDLLARMQETIVESKRLSTKVEFEGSGEYFDEADMNERYKNKPEQLQNLFANTRRFFCAVRQVWLYEDVNYKRTATDTEEVSRVDKRKVQKIPKNQGGGDDGNDGSLANKKSKKNKSGTGDEELPKLKAGEKKKIIKKIELLTTKRLHVMDLCAKAKAEKVKTLVPAYVLEAAEKLIDEALLFSTKVEDALGKEHGNVKEILETADKHCEVLTDGASRVKCQVEQAMAFVAEQGSA</sequence>
<organism evidence="2">
    <name type="scientific">Cladocopium goreaui</name>
    <dbReference type="NCBI Taxonomy" id="2562237"/>
    <lineage>
        <taxon>Eukaryota</taxon>
        <taxon>Sar</taxon>
        <taxon>Alveolata</taxon>
        <taxon>Dinophyceae</taxon>
        <taxon>Suessiales</taxon>
        <taxon>Symbiodiniaceae</taxon>
        <taxon>Cladocopium</taxon>
    </lineage>
</organism>
<evidence type="ECO:0000313" key="4">
    <source>
        <dbReference type="Proteomes" id="UP001152797"/>
    </source>
</evidence>
<dbReference type="Proteomes" id="UP001152797">
    <property type="component" value="Unassembled WGS sequence"/>
</dbReference>
<evidence type="ECO:0000313" key="3">
    <source>
        <dbReference type="EMBL" id="CAL1170852.1"/>
    </source>
</evidence>
<reference evidence="2" key="1">
    <citation type="submission" date="2022-10" db="EMBL/GenBank/DDBJ databases">
        <authorList>
            <person name="Chen Y."/>
            <person name="Dougan E. K."/>
            <person name="Chan C."/>
            <person name="Rhodes N."/>
            <person name="Thang M."/>
        </authorList>
    </citation>
    <scope>NUCLEOTIDE SEQUENCE</scope>
</reference>
<evidence type="ECO:0000313" key="2">
    <source>
        <dbReference type="EMBL" id="CAI4017477.1"/>
    </source>
</evidence>
<feature type="compositionally biased region" description="Low complexity" evidence="1">
    <location>
        <begin position="493"/>
        <end position="503"/>
    </location>
</feature>
<dbReference type="AlphaFoldDB" id="A0A9P1GMB5"/>
<name>A0A9P1GMB5_9DINO</name>
<feature type="region of interest" description="Disordered" evidence="1">
    <location>
        <begin position="493"/>
        <end position="526"/>
    </location>
</feature>
<dbReference type="EMBL" id="CAMXCT020006637">
    <property type="protein sequence ID" value="CAL1170852.1"/>
    <property type="molecule type" value="Genomic_DNA"/>
</dbReference>
<reference evidence="3" key="2">
    <citation type="submission" date="2024-04" db="EMBL/GenBank/DDBJ databases">
        <authorList>
            <person name="Chen Y."/>
            <person name="Shah S."/>
            <person name="Dougan E. K."/>
            <person name="Thang M."/>
            <person name="Chan C."/>
        </authorList>
    </citation>
    <scope>NUCLEOTIDE SEQUENCE [LARGE SCALE GENOMIC DNA]</scope>
</reference>
<accession>A0A9P1GMB5</accession>
<protein>
    <submittedName>
        <fullName evidence="2">Uncharacterized protein</fullName>
    </submittedName>
</protein>
<dbReference type="OrthoDB" id="421584at2759"/>